<organism evidence="3 5">
    <name type="scientific">Morococcus cerebrosus</name>
    <dbReference type="NCBI Taxonomy" id="1056807"/>
    <lineage>
        <taxon>Bacteria</taxon>
        <taxon>Pseudomonadati</taxon>
        <taxon>Pseudomonadota</taxon>
        <taxon>Betaproteobacteria</taxon>
        <taxon>Neisseriales</taxon>
        <taxon>Neisseriaceae</taxon>
        <taxon>Morococcus</taxon>
    </lineage>
</organism>
<evidence type="ECO:0000256" key="1">
    <source>
        <dbReference type="SAM" id="SignalP"/>
    </source>
</evidence>
<feature type="chain" id="PRO_5002131270" evidence="1">
    <location>
        <begin position="23"/>
        <end position="123"/>
    </location>
</feature>
<reference evidence="3 5" key="1">
    <citation type="submission" date="2014-12" db="EMBL/GenBank/DDBJ databases">
        <title>Genome sequence of Morococcus cerebrosus.</title>
        <authorList>
            <person name="Shin S.-K."/>
            <person name="Yi H."/>
        </authorList>
    </citation>
    <scope>NUCLEOTIDE SEQUENCE [LARGE SCALE GENOMIC DNA]</scope>
    <source>
        <strain evidence="3 5">CIP 81.93</strain>
    </source>
</reference>
<reference evidence="4 6" key="2">
    <citation type="submission" date="2022-03" db="EMBL/GenBank/DDBJ databases">
        <title>Genome sequencing of Morococcus cerebrosus.</title>
        <authorList>
            <person name="Baek M.-G."/>
            <person name="Yi H."/>
        </authorList>
    </citation>
    <scope>NUCLEOTIDE SEQUENCE [LARGE SCALE GENOMIC DNA]</scope>
    <source>
        <strain evidence="4 6">CIP 81.93</strain>
    </source>
</reference>
<proteinExistence type="predicted"/>
<dbReference type="EMBL" id="CP094242">
    <property type="protein sequence ID" value="UNV86580.1"/>
    <property type="molecule type" value="Genomic_DNA"/>
</dbReference>
<gene>
    <name evidence="3" type="ORF">MCC93_18760</name>
    <name evidence="4" type="ORF">MON37_07750</name>
</gene>
<dbReference type="Proteomes" id="UP000031390">
    <property type="component" value="Unassembled WGS sequence"/>
</dbReference>
<dbReference type="AlphaFoldDB" id="A0A0C1E485"/>
<evidence type="ECO:0000313" key="3">
    <source>
        <dbReference type="EMBL" id="KIC06744.1"/>
    </source>
</evidence>
<evidence type="ECO:0000313" key="5">
    <source>
        <dbReference type="Proteomes" id="UP000031390"/>
    </source>
</evidence>
<dbReference type="CDD" id="cd21836">
    <property type="entry name" value="adhesin_CP"/>
    <property type="match status" value="1"/>
</dbReference>
<keyword evidence="6" id="KW-1185">Reference proteome</keyword>
<dbReference type="InterPro" id="IPR056025">
    <property type="entry name" value="ACP_dom"/>
</dbReference>
<evidence type="ECO:0000259" key="2">
    <source>
        <dbReference type="Pfam" id="PF24574"/>
    </source>
</evidence>
<dbReference type="EMBL" id="JUFZ01000088">
    <property type="protein sequence ID" value="KIC06744.1"/>
    <property type="molecule type" value="Genomic_DNA"/>
</dbReference>
<feature type="domain" description="ACP-like" evidence="2">
    <location>
        <begin position="26"/>
        <end position="118"/>
    </location>
</feature>
<evidence type="ECO:0000313" key="4">
    <source>
        <dbReference type="EMBL" id="UNV86580.1"/>
    </source>
</evidence>
<name>A0A0C1E485_9NEIS</name>
<evidence type="ECO:0000313" key="6">
    <source>
        <dbReference type="Proteomes" id="UP000829504"/>
    </source>
</evidence>
<accession>A0A0C1E485</accession>
<dbReference type="GeneID" id="64350786"/>
<sequence length="123" mass="13071">MKFLSAAIVAVLTAGVSMTAAAAPAGYVPYKCDNGKKLNVVYEFDRSGNAVGASANAAGKQISLRVDKRQSDSTGTTFTNKRGFSMSAGYIDKNTHTTSEVVGVTDSRNRFIVKNCEPVNIDR</sequence>
<protein>
    <submittedName>
        <fullName evidence="3">Adhesin</fullName>
    </submittedName>
</protein>
<dbReference type="RefSeq" id="WP_003740987.1">
    <property type="nucleotide sequence ID" value="NZ_CP094242.1"/>
</dbReference>
<dbReference type="Proteomes" id="UP000829504">
    <property type="component" value="Chromosome"/>
</dbReference>
<keyword evidence="1" id="KW-0732">Signal</keyword>
<dbReference type="Pfam" id="PF24574">
    <property type="entry name" value="Nm-ACP"/>
    <property type="match status" value="1"/>
</dbReference>
<dbReference type="PATRIC" id="fig|1056807.3.peg.1801"/>
<feature type="signal peptide" evidence="1">
    <location>
        <begin position="1"/>
        <end position="22"/>
    </location>
</feature>